<sequence length="313" mass="34496">MLNHRGFSAWIEVDGQAVPEYLVALDEASNRVSCWIPSEEGKRFSVFWRDNGGNVETCSFITLDGLVVPGRFLAGSGTTSREGVRTSPTSERPFVFQKVNETSNEPIVDVAGKEVGMIVLRIKRVVLVGARPSDPIQELPKGLLGKRKAGDLRVGFGEETRNYDQHPTTWAVMPHDKDIPGARKPSTFVSFVFRYRSQEFLESQGIIPEPTMTLPVPLQRPQARRVVSLPSNMPAPEDRAPPRKKPRLEMNMPPPTSYAGPSTRRTASCRVVPTARQTSYPGEGMFMTQREGVLTDSGNSSPDLGDSQPSGTE</sequence>
<dbReference type="Proteomes" id="UP000076154">
    <property type="component" value="Unassembled WGS sequence"/>
</dbReference>
<dbReference type="Pfam" id="PF25534">
    <property type="entry name" value="DUF7918"/>
    <property type="match status" value="1"/>
</dbReference>
<gene>
    <name evidence="3" type="ORF">Hypma_011733</name>
</gene>
<organism evidence="3 4">
    <name type="scientific">Hypsizygus marmoreus</name>
    <name type="common">White beech mushroom</name>
    <name type="synonym">Agaricus marmoreus</name>
    <dbReference type="NCBI Taxonomy" id="39966"/>
    <lineage>
        <taxon>Eukaryota</taxon>
        <taxon>Fungi</taxon>
        <taxon>Dikarya</taxon>
        <taxon>Basidiomycota</taxon>
        <taxon>Agaricomycotina</taxon>
        <taxon>Agaricomycetes</taxon>
        <taxon>Agaricomycetidae</taxon>
        <taxon>Agaricales</taxon>
        <taxon>Tricholomatineae</taxon>
        <taxon>Lyophyllaceae</taxon>
        <taxon>Hypsizygus</taxon>
    </lineage>
</organism>
<proteinExistence type="predicted"/>
<dbReference type="AlphaFoldDB" id="A0A369JP25"/>
<comment type="caution">
    <text evidence="3">The sequence shown here is derived from an EMBL/GenBank/DDBJ whole genome shotgun (WGS) entry which is preliminary data.</text>
</comment>
<dbReference type="InParanoid" id="A0A369JP25"/>
<dbReference type="OrthoDB" id="3237202at2759"/>
<feature type="region of interest" description="Disordered" evidence="1">
    <location>
        <begin position="229"/>
        <end position="313"/>
    </location>
</feature>
<evidence type="ECO:0000313" key="3">
    <source>
        <dbReference type="EMBL" id="RDB21144.1"/>
    </source>
</evidence>
<reference evidence="3" key="1">
    <citation type="submission" date="2018-04" db="EMBL/GenBank/DDBJ databases">
        <title>Whole genome sequencing of Hypsizygus marmoreus.</title>
        <authorList>
            <person name="Choi I.-G."/>
            <person name="Min B."/>
            <person name="Kim J.-G."/>
            <person name="Kim S."/>
            <person name="Oh Y.-L."/>
            <person name="Kong W.-S."/>
            <person name="Park H."/>
            <person name="Jeong J."/>
            <person name="Song E.-S."/>
        </authorList>
    </citation>
    <scope>NUCLEOTIDE SEQUENCE [LARGE SCALE GENOMIC DNA]</scope>
    <source>
        <strain evidence="3">51987-8</strain>
    </source>
</reference>
<dbReference type="PANTHER" id="PTHR36223">
    <property type="entry name" value="BETA-LACTAMASE-TYPE TRANSPEPTIDASE FOLD DOMAIN CONTAINING PROTEIN"/>
    <property type="match status" value="1"/>
</dbReference>
<keyword evidence="4" id="KW-1185">Reference proteome</keyword>
<feature type="domain" description="DUF7918" evidence="2">
    <location>
        <begin position="9"/>
        <end position="209"/>
    </location>
</feature>
<evidence type="ECO:0000313" key="4">
    <source>
        <dbReference type="Proteomes" id="UP000076154"/>
    </source>
</evidence>
<dbReference type="PANTHER" id="PTHR36223:SF1">
    <property type="entry name" value="TRANSCRIPTION ELONGATION FACTOR EAF N-TERMINAL DOMAIN-CONTAINING PROTEIN"/>
    <property type="match status" value="1"/>
</dbReference>
<feature type="compositionally biased region" description="Polar residues" evidence="1">
    <location>
        <begin position="296"/>
        <end position="313"/>
    </location>
</feature>
<protein>
    <recommendedName>
        <fullName evidence="2">DUF7918 domain-containing protein</fullName>
    </recommendedName>
</protein>
<evidence type="ECO:0000256" key="1">
    <source>
        <dbReference type="SAM" id="MobiDB-lite"/>
    </source>
</evidence>
<accession>A0A369JP25</accession>
<name>A0A369JP25_HYPMA</name>
<evidence type="ECO:0000259" key="2">
    <source>
        <dbReference type="Pfam" id="PF25534"/>
    </source>
</evidence>
<dbReference type="InterPro" id="IPR057678">
    <property type="entry name" value="DUF7918"/>
</dbReference>
<dbReference type="EMBL" id="LUEZ02000055">
    <property type="protein sequence ID" value="RDB21144.1"/>
    <property type="molecule type" value="Genomic_DNA"/>
</dbReference>